<dbReference type="EMBL" id="JBHSMU010000004">
    <property type="protein sequence ID" value="MFC5458931.1"/>
    <property type="molecule type" value="Genomic_DNA"/>
</dbReference>
<name>A0ABW0L2B3_9BURK</name>
<gene>
    <name evidence="2" type="ORF">ACFPN5_03790</name>
</gene>
<organism evidence="2 3">
    <name type="scientific">Massilia niabensis</name>
    <dbReference type="NCBI Taxonomy" id="544910"/>
    <lineage>
        <taxon>Bacteria</taxon>
        <taxon>Pseudomonadati</taxon>
        <taxon>Pseudomonadota</taxon>
        <taxon>Betaproteobacteria</taxon>
        <taxon>Burkholderiales</taxon>
        <taxon>Oxalobacteraceae</taxon>
        <taxon>Telluria group</taxon>
        <taxon>Massilia</taxon>
    </lineage>
</organism>
<evidence type="ECO:0000256" key="1">
    <source>
        <dbReference type="SAM" id="MobiDB-lite"/>
    </source>
</evidence>
<reference evidence="3" key="1">
    <citation type="journal article" date="2019" name="Int. J. Syst. Evol. Microbiol.">
        <title>The Global Catalogue of Microorganisms (GCM) 10K type strain sequencing project: providing services to taxonomists for standard genome sequencing and annotation.</title>
        <authorList>
            <consortium name="The Broad Institute Genomics Platform"/>
            <consortium name="The Broad Institute Genome Sequencing Center for Infectious Disease"/>
            <person name="Wu L."/>
            <person name="Ma J."/>
        </authorList>
    </citation>
    <scope>NUCLEOTIDE SEQUENCE [LARGE SCALE GENOMIC DNA]</scope>
    <source>
        <strain evidence="3">KACC 12649</strain>
    </source>
</reference>
<comment type="caution">
    <text evidence="2">The sequence shown here is derived from an EMBL/GenBank/DDBJ whole genome shotgun (WGS) entry which is preliminary data.</text>
</comment>
<proteinExistence type="predicted"/>
<feature type="region of interest" description="Disordered" evidence="1">
    <location>
        <begin position="1"/>
        <end position="21"/>
    </location>
</feature>
<accession>A0ABW0L2B3</accession>
<dbReference type="RefSeq" id="WP_379780265.1">
    <property type="nucleotide sequence ID" value="NZ_JBHSMU010000004.1"/>
</dbReference>
<protein>
    <submittedName>
        <fullName evidence="2">Uncharacterized protein</fullName>
    </submittedName>
</protein>
<sequence>MRPGQHQGRTEPAHPAPHYPEPLDYQAAVAEFDRLWETGAACREPERMRQLLQVIDAVEGAPAARTA</sequence>
<evidence type="ECO:0000313" key="3">
    <source>
        <dbReference type="Proteomes" id="UP001596050"/>
    </source>
</evidence>
<evidence type="ECO:0000313" key="2">
    <source>
        <dbReference type="EMBL" id="MFC5458931.1"/>
    </source>
</evidence>
<dbReference type="Proteomes" id="UP001596050">
    <property type="component" value="Unassembled WGS sequence"/>
</dbReference>
<keyword evidence="3" id="KW-1185">Reference proteome</keyword>